<dbReference type="PANTHER" id="PTHR30055:SF234">
    <property type="entry name" value="HTH-TYPE TRANSCRIPTIONAL REGULATOR BETI"/>
    <property type="match status" value="1"/>
</dbReference>
<accession>A0A2P8GUD5</accession>
<dbReference type="PRINTS" id="PR00455">
    <property type="entry name" value="HTHTETR"/>
</dbReference>
<evidence type="ECO:0000313" key="8">
    <source>
        <dbReference type="Proteomes" id="UP000241203"/>
    </source>
</evidence>
<evidence type="ECO:0000313" key="7">
    <source>
        <dbReference type="EMBL" id="RUQ84874.1"/>
    </source>
</evidence>
<gene>
    <name evidence="6" type="ORF">CLV49_1181</name>
    <name evidence="7" type="ORF">ELQ93_14940</name>
</gene>
<keyword evidence="2 4" id="KW-0238">DNA-binding</keyword>
<dbReference type="Proteomes" id="UP000268291">
    <property type="component" value="Unassembled WGS sequence"/>
</dbReference>
<dbReference type="InterPro" id="IPR001647">
    <property type="entry name" value="HTH_TetR"/>
</dbReference>
<dbReference type="InterPro" id="IPR050109">
    <property type="entry name" value="HTH-type_TetR-like_transc_reg"/>
</dbReference>
<dbReference type="SUPFAM" id="SSF46689">
    <property type="entry name" value="Homeodomain-like"/>
    <property type="match status" value="1"/>
</dbReference>
<dbReference type="Pfam" id="PF17937">
    <property type="entry name" value="TetR_C_28"/>
    <property type="match status" value="1"/>
</dbReference>
<evidence type="ECO:0000256" key="1">
    <source>
        <dbReference type="ARBA" id="ARBA00023015"/>
    </source>
</evidence>
<dbReference type="InterPro" id="IPR036271">
    <property type="entry name" value="Tet_transcr_reg_TetR-rel_C_sf"/>
</dbReference>
<keyword evidence="3" id="KW-0804">Transcription</keyword>
<organism evidence="6 8">
    <name type="scientific">Labedella gwakjiensis</name>
    <dbReference type="NCBI Taxonomy" id="390269"/>
    <lineage>
        <taxon>Bacteria</taxon>
        <taxon>Bacillati</taxon>
        <taxon>Actinomycetota</taxon>
        <taxon>Actinomycetes</taxon>
        <taxon>Micrococcales</taxon>
        <taxon>Microbacteriaceae</taxon>
        <taxon>Labedella</taxon>
    </lineage>
</organism>
<protein>
    <submittedName>
        <fullName evidence="6">TetR family transcriptional regulator</fullName>
    </submittedName>
    <submittedName>
        <fullName evidence="7">TetR/AcrR family transcriptional regulator</fullName>
    </submittedName>
</protein>
<dbReference type="EMBL" id="PYAU01000001">
    <property type="protein sequence ID" value="PSL37574.1"/>
    <property type="molecule type" value="Genomic_DNA"/>
</dbReference>
<evidence type="ECO:0000256" key="4">
    <source>
        <dbReference type="PROSITE-ProRule" id="PRU00335"/>
    </source>
</evidence>
<keyword evidence="1" id="KW-0805">Transcription regulation</keyword>
<evidence type="ECO:0000256" key="2">
    <source>
        <dbReference type="ARBA" id="ARBA00023125"/>
    </source>
</evidence>
<evidence type="ECO:0000259" key="5">
    <source>
        <dbReference type="PROSITE" id="PS50977"/>
    </source>
</evidence>
<dbReference type="PROSITE" id="PS50977">
    <property type="entry name" value="HTH_TETR_2"/>
    <property type="match status" value="1"/>
</dbReference>
<name>A0A2P8GUD5_9MICO</name>
<dbReference type="InterPro" id="IPR009057">
    <property type="entry name" value="Homeodomain-like_sf"/>
</dbReference>
<feature type="DNA-binding region" description="H-T-H motif" evidence="4">
    <location>
        <begin position="30"/>
        <end position="49"/>
    </location>
</feature>
<dbReference type="EMBL" id="RZGY01000002">
    <property type="protein sequence ID" value="RUQ84874.1"/>
    <property type="molecule type" value="Genomic_DNA"/>
</dbReference>
<dbReference type="AlphaFoldDB" id="A0A2P8GUD5"/>
<dbReference type="SUPFAM" id="SSF48498">
    <property type="entry name" value="Tetracyclin repressor-like, C-terminal domain"/>
    <property type="match status" value="1"/>
</dbReference>
<dbReference type="PANTHER" id="PTHR30055">
    <property type="entry name" value="HTH-TYPE TRANSCRIPTIONAL REGULATOR RUTR"/>
    <property type="match status" value="1"/>
</dbReference>
<reference evidence="6 8" key="1">
    <citation type="submission" date="2018-03" db="EMBL/GenBank/DDBJ databases">
        <title>Genomic Encyclopedia of Archaeal and Bacterial Type Strains, Phase II (KMG-II): from individual species to whole genera.</title>
        <authorList>
            <person name="Goeker M."/>
        </authorList>
    </citation>
    <scope>NUCLEOTIDE SEQUENCE [LARGE SCALE GENOMIC DNA]</scope>
    <source>
        <strain evidence="6 8">DSM 21548</strain>
    </source>
</reference>
<dbReference type="GO" id="GO:0000976">
    <property type="term" value="F:transcription cis-regulatory region binding"/>
    <property type="evidence" value="ECO:0007669"/>
    <property type="project" value="TreeGrafter"/>
</dbReference>
<feature type="domain" description="HTH tetR-type" evidence="5">
    <location>
        <begin position="7"/>
        <end position="67"/>
    </location>
</feature>
<evidence type="ECO:0000256" key="3">
    <source>
        <dbReference type="ARBA" id="ARBA00023163"/>
    </source>
</evidence>
<sequence length="183" mass="20278">MFTIMRPSNRSDILDAALRVVDRAEGADITYDSVAREAGLTKAGLMYHFPSKDAMMIAIIEHVVGRWQAELLDVLGAPLEGSTLEDRVRAFVHFAGSGGVTQGEFVVFSEAVRRPTLSQPWLDYLRRWFDFAADADPTPLLLVWLATNGLWISEATGVLDVSDVQRERLVALMLRVIDGETVS</sequence>
<dbReference type="InterPro" id="IPR041479">
    <property type="entry name" value="TetR_CgmR_C"/>
</dbReference>
<evidence type="ECO:0000313" key="6">
    <source>
        <dbReference type="EMBL" id="PSL37574.1"/>
    </source>
</evidence>
<dbReference type="Pfam" id="PF00440">
    <property type="entry name" value="TetR_N"/>
    <property type="match status" value="1"/>
</dbReference>
<evidence type="ECO:0000313" key="9">
    <source>
        <dbReference type="Proteomes" id="UP000268291"/>
    </source>
</evidence>
<keyword evidence="9" id="KW-1185">Reference proteome</keyword>
<dbReference type="Proteomes" id="UP000241203">
    <property type="component" value="Unassembled WGS sequence"/>
</dbReference>
<reference evidence="7 9" key="2">
    <citation type="submission" date="2018-12" db="EMBL/GenBank/DDBJ databases">
        <authorList>
            <person name="hu s."/>
            <person name="Xu Y."/>
            <person name="Xu B."/>
            <person name="Li F."/>
        </authorList>
    </citation>
    <scope>NUCLEOTIDE SEQUENCE [LARGE SCALE GENOMIC DNA]</scope>
    <source>
        <strain evidence="7 9">KSW2-17</strain>
    </source>
</reference>
<proteinExistence type="predicted"/>
<dbReference type="GO" id="GO:0003700">
    <property type="term" value="F:DNA-binding transcription factor activity"/>
    <property type="evidence" value="ECO:0007669"/>
    <property type="project" value="TreeGrafter"/>
</dbReference>
<dbReference type="Gene3D" id="1.10.357.10">
    <property type="entry name" value="Tetracycline Repressor, domain 2"/>
    <property type="match status" value="1"/>
</dbReference>
<comment type="caution">
    <text evidence="6">The sequence shown here is derived from an EMBL/GenBank/DDBJ whole genome shotgun (WGS) entry which is preliminary data.</text>
</comment>